<accession>A0A645H2V5</accession>
<protein>
    <submittedName>
        <fullName evidence="1">Uncharacterized protein</fullName>
    </submittedName>
</protein>
<evidence type="ECO:0000313" key="1">
    <source>
        <dbReference type="EMBL" id="MPN32642.1"/>
    </source>
</evidence>
<reference evidence="1" key="1">
    <citation type="submission" date="2019-08" db="EMBL/GenBank/DDBJ databases">
        <authorList>
            <person name="Kucharzyk K."/>
            <person name="Murdoch R.W."/>
            <person name="Higgins S."/>
            <person name="Loffler F."/>
        </authorList>
    </citation>
    <scope>NUCLEOTIDE SEQUENCE</scope>
</reference>
<dbReference type="EMBL" id="VSSQ01084755">
    <property type="protein sequence ID" value="MPN32642.1"/>
    <property type="molecule type" value="Genomic_DNA"/>
</dbReference>
<dbReference type="AlphaFoldDB" id="A0A645H2V5"/>
<gene>
    <name evidence="1" type="ORF">SDC9_180122</name>
</gene>
<proteinExistence type="predicted"/>
<sequence length="100" mass="11349">MTTLYRRTMVLGILILVICGLNISNQGMNSLTLQDRKPVVGLQTQGDAIRIYTLGQSHNYDKEAITGEIMQLWDRVRSCGRSAGSYVLRMVEFMRAYIFS</sequence>
<name>A0A645H2V5_9ZZZZ</name>
<organism evidence="1">
    <name type="scientific">bioreactor metagenome</name>
    <dbReference type="NCBI Taxonomy" id="1076179"/>
    <lineage>
        <taxon>unclassified sequences</taxon>
        <taxon>metagenomes</taxon>
        <taxon>ecological metagenomes</taxon>
    </lineage>
</organism>
<comment type="caution">
    <text evidence="1">The sequence shown here is derived from an EMBL/GenBank/DDBJ whole genome shotgun (WGS) entry which is preliminary data.</text>
</comment>